<dbReference type="GO" id="GO:0016251">
    <property type="term" value="F:RNA polymerase II general transcription initiation factor activity"/>
    <property type="evidence" value="ECO:0007669"/>
    <property type="project" value="TreeGrafter"/>
</dbReference>
<dbReference type="CDD" id="cd22906">
    <property type="entry name" value="HFD_DRAP1"/>
    <property type="match status" value="1"/>
</dbReference>
<dbReference type="GO" id="GO:0046982">
    <property type="term" value="F:protein heterodimerization activity"/>
    <property type="evidence" value="ECO:0007669"/>
    <property type="project" value="InterPro"/>
</dbReference>
<dbReference type="AlphaFoldDB" id="C9SPI9"/>
<keyword evidence="2" id="KW-0539">Nucleus</keyword>
<dbReference type="HOGENOM" id="CLU_045277_6_1_1"/>
<feature type="region of interest" description="Disordered" evidence="3">
    <location>
        <begin position="274"/>
        <end position="305"/>
    </location>
</feature>
<dbReference type="KEGG" id="val:VDBG_06814"/>
<dbReference type="GO" id="GO:0017054">
    <property type="term" value="C:negative cofactor 2 complex"/>
    <property type="evidence" value="ECO:0007669"/>
    <property type="project" value="TreeGrafter"/>
</dbReference>
<evidence type="ECO:0000259" key="4">
    <source>
        <dbReference type="Pfam" id="PF00808"/>
    </source>
</evidence>
<dbReference type="OrthoDB" id="653904at2759"/>
<gene>
    <name evidence="5" type="ORF">VDBG_06814</name>
</gene>
<evidence type="ECO:0000313" key="6">
    <source>
        <dbReference type="Proteomes" id="UP000008698"/>
    </source>
</evidence>
<keyword evidence="6" id="KW-1185">Reference proteome</keyword>
<dbReference type="GeneID" id="9537378"/>
<dbReference type="OMA" id="PIYSFAN"/>
<proteinExistence type="predicted"/>
<feature type="compositionally biased region" description="Pro residues" evidence="3">
    <location>
        <begin position="37"/>
        <end position="47"/>
    </location>
</feature>
<feature type="compositionally biased region" description="Basic residues" evidence="3">
    <location>
        <begin position="58"/>
        <end position="73"/>
    </location>
</feature>
<reference evidence="6" key="1">
    <citation type="journal article" date="2011" name="PLoS Pathog.">
        <title>Comparative genomics yields insights into niche adaptation of plant vascular wilt pathogens.</title>
        <authorList>
            <person name="Klosterman S.J."/>
            <person name="Subbarao K.V."/>
            <person name="Kang S."/>
            <person name="Veronese P."/>
            <person name="Gold S.E."/>
            <person name="Thomma B.P.H.J."/>
            <person name="Chen Z."/>
            <person name="Henrissat B."/>
            <person name="Lee Y.-H."/>
            <person name="Park J."/>
            <person name="Garcia-Pedrajas M.D."/>
            <person name="Barbara D.J."/>
            <person name="Anchieta A."/>
            <person name="de Jonge R."/>
            <person name="Santhanam P."/>
            <person name="Maruthachalam K."/>
            <person name="Atallah Z."/>
            <person name="Amyotte S.G."/>
            <person name="Paz Z."/>
            <person name="Inderbitzin P."/>
            <person name="Hayes R.J."/>
            <person name="Heiman D.I."/>
            <person name="Young S."/>
            <person name="Zeng Q."/>
            <person name="Engels R."/>
            <person name="Galagan J."/>
            <person name="Cuomo C.A."/>
            <person name="Dobinson K.F."/>
            <person name="Ma L.-J."/>
        </authorList>
    </citation>
    <scope>NUCLEOTIDE SEQUENCE [LARGE SCALE GENOMIC DNA]</scope>
    <source>
        <strain evidence="6">VaMs.102 / ATCC MYA-4576 / FGSC 10136</strain>
    </source>
</reference>
<comment type="subcellular location">
    <subcellularLocation>
        <location evidence="1">Nucleus</location>
    </subcellularLocation>
</comment>
<dbReference type="InterPro" id="IPR009072">
    <property type="entry name" value="Histone-fold"/>
</dbReference>
<evidence type="ECO:0000313" key="5">
    <source>
        <dbReference type="EMBL" id="EEY20704.1"/>
    </source>
</evidence>
<dbReference type="InterPro" id="IPR050568">
    <property type="entry name" value="Transcr_DNA_Rep_Reg"/>
</dbReference>
<feature type="region of interest" description="Disordered" evidence="3">
    <location>
        <begin position="1"/>
        <end position="239"/>
    </location>
</feature>
<dbReference type="STRING" id="526221.C9SPI9"/>
<evidence type="ECO:0000256" key="3">
    <source>
        <dbReference type="SAM" id="MobiDB-lite"/>
    </source>
</evidence>
<dbReference type="SUPFAM" id="SSF47113">
    <property type="entry name" value="Histone-fold"/>
    <property type="match status" value="1"/>
</dbReference>
<accession>C9SPI9</accession>
<evidence type="ECO:0000256" key="2">
    <source>
        <dbReference type="ARBA" id="ARBA00023242"/>
    </source>
</evidence>
<dbReference type="GO" id="GO:0001046">
    <property type="term" value="F:core promoter sequence-specific DNA binding"/>
    <property type="evidence" value="ECO:0007669"/>
    <property type="project" value="TreeGrafter"/>
</dbReference>
<name>C9SPI9_VERA1</name>
<feature type="domain" description="Transcription factor CBF/NF-Y/archaeal histone" evidence="4">
    <location>
        <begin position="305"/>
        <end position="367"/>
    </location>
</feature>
<feature type="compositionally biased region" description="Basic residues" evidence="3">
    <location>
        <begin position="413"/>
        <end position="425"/>
    </location>
</feature>
<dbReference type="EMBL" id="DS985221">
    <property type="protein sequence ID" value="EEY20704.1"/>
    <property type="molecule type" value="Genomic_DNA"/>
</dbReference>
<dbReference type="eggNOG" id="KOG1659">
    <property type="taxonomic scope" value="Eukaryota"/>
</dbReference>
<feature type="region of interest" description="Disordered" evidence="3">
    <location>
        <begin position="384"/>
        <end position="425"/>
    </location>
</feature>
<organism evidence="6">
    <name type="scientific">Verticillium alfalfae (strain VaMs.102 / ATCC MYA-4576 / FGSC 10136)</name>
    <name type="common">Verticillium wilt of alfalfa</name>
    <name type="synonym">Verticillium albo-atrum</name>
    <dbReference type="NCBI Taxonomy" id="526221"/>
    <lineage>
        <taxon>Eukaryota</taxon>
        <taxon>Fungi</taxon>
        <taxon>Dikarya</taxon>
        <taxon>Ascomycota</taxon>
        <taxon>Pezizomycotina</taxon>
        <taxon>Sordariomycetes</taxon>
        <taxon>Hypocreomycetidae</taxon>
        <taxon>Glomerellales</taxon>
        <taxon>Plectosphaerellaceae</taxon>
        <taxon>Verticillium</taxon>
    </lineage>
</organism>
<dbReference type="PANTHER" id="PTHR10252:SF5">
    <property type="entry name" value="DR1-ASSOCIATED COREPRESSOR"/>
    <property type="match status" value="1"/>
</dbReference>
<protein>
    <submittedName>
        <fullName evidence="5">DNA polymerase epsilon subunit C</fullName>
    </submittedName>
</protein>
<dbReference type="Proteomes" id="UP000008698">
    <property type="component" value="Unassembled WGS sequence"/>
</dbReference>
<dbReference type="PANTHER" id="PTHR10252">
    <property type="entry name" value="HISTONE-LIKE TRANSCRIPTION FACTOR CCAAT-RELATED"/>
    <property type="match status" value="1"/>
</dbReference>
<dbReference type="RefSeq" id="XP_003003252.1">
    <property type="nucleotide sequence ID" value="XM_003003206.1"/>
</dbReference>
<feature type="compositionally biased region" description="Polar residues" evidence="3">
    <location>
        <begin position="91"/>
        <end position="107"/>
    </location>
</feature>
<evidence type="ECO:0000256" key="1">
    <source>
        <dbReference type="ARBA" id="ARBA00004123"/>
    </source>
</evidence>
<dbReference type="Gene3D" id="1.10.20.10">
    <property type="entry name" value="Histone, subunit A"/>
    <property type="match status" value="1"/>
</dbReference>
<feature type="compositionally biased region" description="Low complexity" evidence="3">
    <location>
        <begin position="172"/>
        <end position="199"/>
    </location>
</feature>
<dbReference type="Pfam" id="PF00808">
    <property type="entry name" value="CBFD_NFYB_HMF"/>
    <property type="match status" value="1"/>
</dbReference>
<sequence>MAEEPYAPESPDLSSFYSAAPTSRTPPSAAAAAAAPLPLPTQPPLHPSGPGLQPQQHPHPHPHARPQHLHHPHQQQLHHLQAAVAPYEYPTHSQQLPSPPNNHHQPYTNPPALAPGPTVLGPAQAPDIGLGSVKQEPQYPPAAIKSEYHHKSPYSPPQAAPQQSHYLPLEYQQQHQQQQQQHHAQHLQQQQLSPRQPSQASPPGPASVSAQTFYGHQPSVALQYQQQQQPPPPPQTHPAHQAYIKQEPFGAAPHFGNTHHRTLSHPQYIPPSLQEQQRKENMPPRRNTQQAPPPPEIDPSPVRTKFPTARIKRIMQADEEVGKVAQQTPIAVGKALEIFMINVVTAGAEIAKEKNSKRVTAQMLKQVIETDGQYDFLADIAAKVGEDDKKRGGSGNKAETSSEEEMEVEQPKKKVRGGRKKKAAT</sequence>
<feature type="compositionally biased region" description="Low complexity" evidence="3">
    <location>
        <begin position="18"/>
        <end position="36"/>
    </location>
</feature>
<dbReference type="InterPro" id="IPR003958">
    <property type="entry name" value="CBFA_NFYB_domain"/>
</dbReference>